<evidence type="ECO:0000259" key="2">
    <source>
        <dbReference type="Pfam" id="PF16187"/>
    </source>
</evidence>
<dbReference type="InterPro" id="IPR032632">
    <property type="entry name" value="Peptidase_M16_M"/>
</dbReference>
<dbReference type="AlphaFoldDB" id="A0A0N4VYN5"/>
<name>A0A0N4VYN5_HAEPC</name>
<dbReference type="GO" id="GO:0005739">
    <property type="term" value="C:mitochondrion"/>
    <property type="evidence" value="ECO:0007669"/>
    <property type="project" value="TreeGrafter"/>
</dbReference>
<evidence type="ECO:0000256" key="1">
    <source>
        <dbReference type="ARBA" id="ARBA00022723"/>
    </source>
</evidence>
<sequence length="86" mass="9602">LSVTAPIIAADPRSTMLSSMFLWCLNDALTEETYNAELAGLKCELELGTFGTNLKVTGYDEKQPLFVEHLVKRMTDFKPGLLKVCY</sequence>
<dbReference type="GO" id="GO:0051603">
    <property type="term" value="P:proteolysis involved in protein catabolic process"/>
    <property type="evidence" value="ECO:0007669"/>
    <property type="project" value="TreeGrafter"/>
</dbReference>
<dbReference type="PANTHER" id="PTHR43690">
    <property type="entry name" value="NARDILYSIN"/>
    <property type="match status" value="1"/>
</dbReference>
<dbReference type="Gene3D" id="3.30.830.10">
    <property type="entry name" value="Metalloenzyme, LuxS/M16 peptidase-like"/>
    <property type="match status" value="1"/>
</dbReference>
<dbReference type="GO" id="GO:0046872">
    <property type="term" value="F:metal ion binding"/>
    <property type="evidence" value="ECO:0007669"/>
    <property type="project" value="UniProtKB-KW"/>
</dbReference>
<dbReference type="InterPro" id="IPR050626">
    <property type="entry name" value="Peptidase_M16"/>
</dbReference>
<dbReference type="SUPFAM" id="SSF63411">
    <property type="entry name" value="LuxS/MPP-like metallohydrolase"/>
    <property type="match status" value="1"/>
</dbReference>
<dbReference type="GO" id="GO:0005829">
    <property type="term" value="C:cytosol"/>
    <property type="evidence" value="ECO:0007669"/>
    <property type="project" value="TreeGrafter"/>
</dbReference>
<keyword evidence="1" id="KW-0479">Metal-binding</keyword>
<reference evidence="3" key="1">
    <citation type="submission" date="2017-02" db="UniProtKB">
        <authorList>
            <consortium name="WormBaseParasite"/>
        </authorList>
    </citation>
    <scope>IDENTIFICATION</scope>
</reference>
<dbReference type="PANTHER" id="PTHR43690:SF18">
    <property type="entry name" value="INSULIN-DEGRADING ENZYME-RELATED"/>
    <property type="match status" value="1"/>
</dbReference>
<dbReference type="InterPro" id="IPR011249">
    <property type="entry name" value="Metalloenz_LuxS/M16"/>
</dbReference>
<proteinExistence type="predicted"/>
<dbReference type="GO" id="GO:0004222">
    <property type="term" value="F:metalloendopeptidase activity"/>
    <property type="evidence" value="ECO:0007669"/>
    <property type="project" value="TreeGrafter"/>
</dbReference>
<feature type="domain" description="Peptidase M16 middle/third" evidence="2">
    <location>
        <begin position="2"/>
        <end position="79"/>
    </location>
</feature>
<organism evidence="3">
    <name type="scientific">Haemonchus placei</name>
    <name type="common">Barber's pole worm</name>
    <dbReference type="NCBI Taxonomy" id="6290"/>
    <lineage>
        <taxon>Eukaryota</taxon>
        <taxon>Metazoa</taxon>
        <taxon>Ecdysozoa</taxon>
        <taxon>Nematoda</taxon>
        <taxon>Chromadorea</taxon>
        <taxon>Rhabditida</taxon>
        <taxon>Rhabditina</taxon>
        <taxon>Rhabditomorpha</taxon>
        <taxon>Strongyloidea</taxon>
        <taxon>Trichostrongylidae</taxon>
        <taxon>Haemonchus</taxon>
    </lineage>
</organism>
<evidence type="ECO:0000313" key="3">
    <source>
        <dbReference type="WBParaSite" id="HPLM_0000240601-mRNA-1"/>
    </source>
</evidence>
<dbReference type="GO" id="GO:0043171">
    <property type="term" value="P:peptide catabolic process"/>
    <property type="evidence" value="ECO:0007669"/>
    <property type="project" value="TreeGrafter"/>
</dbReference>
<dbReference type="WBParaSite" id="HPLM_0000240601-mRNA-1">
    <property type="protein sequence ID" value="HPLM_0000240601-mRNA-1"/>
    <property type="gene ID" value="HPLM_0000240601"/>
</dbReference>
<protein>
    <submittedName>
        <fullName evidence="3">Peptidase_M16_M domain-containing protein</fullName>
    </submittedName>
</protein>
<accession>A0A0N4VYN5</accession>
<dbReference type="Pfam" id="PF16187">
    <property type="entry name" value="Peptidase_M16_M"/>
    <property type="match status" value="1"/>
</dbReference>